<evidence type="ECO:0000259" key="2">
    <source>
        <dbReference type="Pfam" id="PF14358"/>
    </source>
</evidence>
<organism evidence="3 4">
    <name type="scientific">Candidatus Eisenbergiella merdavium</name>
    <dbReference type="NCBI Taxonomy" id="2838551"/>
    <lineage>
        <taxon>Bacteria</taxon>
        <taxon>Bacillati</taxon>
        <taxon>Bacillota</taxon>
        <taxon>Clostridia</taxon>
        <taxon>Lachnospirales</taxon>
        <taxon>Lachnospiraceae</taxon>
        <taxon>Eisenbergiella</taxon>
    </lineage>
</organism>
<feature type="transmembrane region" description="Helical" evidence="1">
    <location>
        <begin position="147"/>
        <end position="169"/>
    </location>
</feature>
<dbReference type="Pfam" id="PF14358">
    <property type="entry name" value="DUF4405"/>
    <property type="match status" value="1"/>
</dbReference>
<dbReference type="Proteomes" id="UP000823891">
    <property type="component" value="Unassembled WGS sequence"/>
</dbReference>
<evidence type="ECO:0000313" key="3">
    <source>
        <dbReference type="EMBL" id="HJC24637.1"/>
    </source>
</evidence>
<feature type="domain" description="Flavinylation-associated cytochrome" evidence="2">
    <location>
        <begin position="72"/>
        <end position="129"/>
    </location>
</feature>
<accession>A0A9D2NFQ1</accession>
<dbReference type="AlphaFoldDB" id="A0A9D2NFQ1"/>
<gene>
    <name evidence="3" type="ORF">H9761_13175</name>
</gene>
<keyword evidence="1" id="KW-0472">Membrane</keyword>
<evidence type="ECO:0000256" key="1">
    <source>
        <dbReference type="SAM" id="Phobius"/>
    </source>
</evidence>
<feature type="transmembrane region" description="Helical" evidence="1">
    <location>
        <begin position="189"/>
        <end position="210"/>
    </location>
</feature>
<protein>
    <submittedName>
        <fullName evidence="3">DUF4405 domain-containing protein</fullName>
    </submittedName>
</protein>
<dbReference type="InterPro" id="IPR025517">
    <property type="entry name" value="DUF4405"/>
</dbReference>
<proteinExistence type="predicted"/>
<keyword evidence="1" id="KW-0812">Transmembrane</keyword>
<comment type="caution">
    <text evidence="3">The sequence shown here is derived from an EMBL/GenBank/DDBJ whole genome shotgun (WGS) entry which is preliminary data.</text>
</comment>
<feature type="transmembrane region" description="Helical" evidence="1">
    <location>
        <begin position="71"/>
        <end position="96"/>
    </location>
</feature>
<feature type="transmembrane region" description="Helical" evidence="1">
    <location>
        <begin position="32"/>
        <end position="50"/>
    </location>
</feature>
<reference evidence="3" key="1">
    <citation type="journal article" date="2021" name="PeerJ">
        <title>Extensive microbial diversity within the chicken gut microbiome revealed by metagenomics and culture.</title>
        <authorList>
            <person name="Gilroy R."/>
            <person name="Ravi A."/>
            <person name="Getino M."/>
            <person name="Pursley I."/>
            <person name="Horton D.L."/>
            <person name="Alikhan N.F."/>
            <person name="Baker D."/>
            <person name="Gharbi K."/>
            <person name="Hall N."/>
            <person name="Watson M."/>
            <person name="Adriaenssens E.M."/>
            <person name="Foster-Nyarko E."/>
            <person name="Jarju S."/>
            <person name="Secka A."/>
            <person name="Antonio M."/>
            <person name="Oren A."/>
            <person name="Chaudhuri R.R."/>
            <person name="La Ragione R."/>
            <person name="Hildebrand F."/>
            <person name="Pallen M.J."/>
        </authorList>
    </citation>
    <scope>NUCLEOTIDE SEQUENCE</scope>
    <source>
        <strain evidence="3">USAMLcec2-132</strain>
    </source>
</reference>
<name>A0A9D2NFQ1_9FIRM</name>
<feature type="transmembrane region" description="Helical" evidence="1">
    <location>
        <begin position="7"/>
        <end position="26"/>
    </location>
</feature>
<keyword evidence="1" id="KW-1133">Transmembrane helix</keyword>
<reference evidence="3" key="2">
    <citation type="submission" date="2021-04" db="EMBL/GenBank/DDBJ databases">
        <authorList>
            <person name="Gilroy R."/>
        </authorList>
    </citation>
    <scope>NUCLEOTIDE SEQUENCE</scope>
    <source>
        <strain evidence="3">USAMLcec2-132</strain>
    </source>
</reference>
<dbReference type="EMBL" id="DWWS01000046">
    <property type="protein sequence ID" value="HJC24637.1"/>
    <property type="molecule type" value="Genomic_DNA"/>
</dbReference>
<sequence>MTTKARVKILIDVVMMLLLFAVMAYPMTGEALHKWLGISLFLLFLVHHILNLKWYQSVPKGKYTAVRWIHCFINAMLFISMIVLMVSGFLLSSLAYDLNIHAGLFSRKLHMLSASWGYILMSAHIGLHWGMFLGLMRKRIKRRVPRIATYLFCVFSVVYGICEAATRQFFLKMFWMLDYAFYDFGEPVILFMIDYAFTMIAFACLAYYAIKLPRKSLAKKKGQ</sequence>
<evidence type="ECO:0000313" key="4">
    <source>
        <dbReference type="Proteomes" id="UP000823891"/>
    </source>
</evidence>
<feature type="transmembrane region" description="Helical" evidence="1">
    <location>
        <begin position="116"/>
        <end position="135"/>
    </location>
</feature>